<feature type="transmembrane region" description="Helical" evidence="1">
    <location>
        <begin position="86"/>
        <end position="110"/>
    </location>
</feature>
<feature type="transmembrane region" description="Helical" evidence="1">
    <location>
        <begin position="47"/>
        <end position="66"/>
    </location>
</feature>
<feature type="transmembrane region" description="Helical" evidence="1">
    <location>
        <begin position="117"/>
        <end position="135"/>
    </location>
</feature>
<protein>
    <recommendedName>
        <fullName evidence="2">DUF6534 domain-containing protein</fullName>
    </recommendedName>
</protein>
<feature type="transmembrane region" description="Helical" evidence="1">
    <location>
        <begin position="228"/>
        <end position="247"/>
    </location>
</feature>
<dbReference type="AlphaFoldDB" id="F8P2L6"/>
<organism>
    <name type="scientific">Serpula lacrymans var. lacrymans (strain S7.9)</name>
    <name type="common">Dry rot fungus</name>
    <dbReference type="NCBI Taxonomy" id="578457"/>
    <lineage>
        <taxon>Eukaryota</taxon>
        <taxon>Fungi</taxon>
        <taxon>Dikarya</taxon>
        <taxon>Basidiomycota</taxon>
        <taxon>Agaricomycotina</taxon>
        <taxon>Agaricomycetes</taxon>
        <taxon>Agaricomycetidae</taxon>
        <taxon>Boletales</taxon>
        <taxon>Coniophorineae</taxon>
        <taxon>Serpulaceae</taxon>
        <taxon>Serpula</taxon>
    </lineage>
</organism>
<keyword evidence="1" id="KW-1133">Transmembrane helix</keyword>
<sequence>MAPSPVIAIMQGGLCGTLATMFMYGIICMQAFFYIQNYASDKKRLKILVASIWCLETVHTALSIHFVEHYLILNFYNPEALEYVVWSMSVTYIVGFVIAFSVNLCFIWRIWLLGKSLWISSCLVILATIRFGFGVGNCSMSLRYTLWAVFRDRVYPTMVAGWVLSVLADSAIACALCCYLHAHRTGIRRTDSIINRLLLYTINTGAITSFFAVLVIIMFLAIPDTQAFVAFVQVQSKLYAVSLLASLNSRKSTLQKAQMAIPTDVSLAFLPTTSKSAPLSPFEKQTRRIEIHQSTDVYNHQDDP</sequence>
<feature type="transmembrane region" description="Helical" evidence="1">
    <location>
        <begin position="197"/>
        <end position="222"/>
    </location>
</feature>
<dbReference type="PANTHER" id="PTHR40465:SF1">
    <property type="entry name" value="DUF6534 DOMAIN-CONTAINING PROTEIN"/>
    <property type="match status" value="1"/>
</dbReference>
<dbReference type="EMBL" id="GL945437">
    <property type="protein sequence ID" value="EGO22401.1"/>
    <property type="molecule type" value="Genomic_DNA"/>
</dbReference>
<dbReference type="OrthoDB" id="3270417at2759"/>
<evidence type="ECO:0000259" key="2">
    <source>
        <dbReference type="Pfam" id="PF20152"/>
    </source>
</evidence>
<keyword evidence="1" id="KW-0812">Transmembrane</keyword>
<dbReference type="HOGENOM" id="CLU_046025_5_2_1"/>
<evidence type="ECO:0000313" key="3">
    <source>
        <dbReference type="EMBL" id="EGO22401.1"/>
    </source>
</evidence>
<feature type="domain" description="DUF6534" evidence="2">
    <location>
        <begin position="165"/>
        <end position="252"/>
    </location>
</feature>
<accession>F8P2L6</accession>
<dbReference type="Proteomes" id="UP000008064">
    <property type="component" value="Unassembled WGS sequence"/>
</dbReference>
<dbReference type="GeneID" id="18820259"/>
<feature type="transmembrane region" description="Helical" evidence="1">
    <location>
        <begin position="6"/>
        <end position="35"/>
    </location>
</feature>
<dbReference type="PANTHER" id="PTHR40465">
    <property type="entry name" value="CHROMOSOME 1, WHOLE GENOME SHOTGUN SEQUENCE"/>
    <property type="match status" value="1"/>
</dbReference>
<dbReference type="InterPro" id="IPR045339">
    <property type="entry name" value="DUF6534"/>
</dbReference>
<proteinExistence type="predicted"/>
<keyword evidence="1" id="KW-0472">Membrane</keyword>
<dbReference type="RefSeq" id="XP_007320939.1">
    <property type="nucleotide sequence ID" value="XM_007320877.1"/>
</dbReference>
<name>F8P2L6_SERL9</name>
<evidence type="ECO:0000256" key="1">
    <source>
        <dbReference type="SAM" id="Phobius"/>
    </source>
</evidence>
<feature type="transmembrane region" description="Helical" evidence="1">
    <location>
        <begin position="155"/>
        <end position="176"/>
    </location>
</feature>
<dbReference type="KEGG" id="sla:SERLADRAFT_473159"/>
<gene>
    <name evidence="3" type="ORF">SERLADRAFT_473159</name>
</gene>
<dbReference type="Pfam" id="PF20152">
    <property type="entry name" value="DUF6534"/>
    <property type="match status" value="1"/>
</dbReference>
<reference evidence="3" key="1">
    <citation type="submission" date="2011-04" db="EMBL/GenBank/DDBJ databases">
        <title>Evolution of plant cell wall degrading machinery underlies the functional diversity of forest fungi.</title>
        <authorList>
            <consortium name="US DOE Joint Genome Institute (JGI-PGF)"/>
            <person name="Eastwood D.C."/>
            <person name="Floudas D."/>
            <person name="Binder M."/>
            <person name="Majcherczyk A."/>
            <person name="Schneider P."/>
            <person name="Aerts A."/>
            <person name="Asiegbu F.O."/>
            <person name="Baker S.E."/>
            <person name="Barry K."/>
            <person name="Bendiksby M."/>
            <person name="Blumentritt M."/>
            <person name="Coutinho P.M."/>
            <person name="Cullen D."/>
            <person name="Cullen D."/>
            <person name="Gathman A."/>
            <person name="Goodell B."/>
            <person name="Henrissat B."/>
            <person name="Ihrmark K."/>
            <person name="Kauserud H."/>
            <person name="Kohler A."/>
            <person name="LaButti K."/>
            <person name="Lapidus A."/>
            <person name="Lavin J.L."/>
            <person name="Lee Y.-H."/>
            <person name="Lindquist E."/>
            <person name="Lilly W."/>
            <person name="Lucas S."/>
            <person name="Morin E."/>
            <person name="Murat C."/>
            <person name="Oguiza J.A."/>
            <person name="Park J."/>
            <person name="Pisabarro A.G."/>
            <person name="Riley R."/>
            <person name="Rosling A."/>
            <person name="Salamov A."/>
            <person name="Schmidt O."/>
            <person name="Schmutz J."/>
            <person name="Skrede I."/>
            <person name="Stenlid J."/>
            <person name="Wiebenga A."/>
            <person name="Xie X."/>
            <person name="Kues U."/>
            <person name="Hibbett D.S."/>
            <person name="Hoffmeister D."/>
            <person name="Hogberg N."/>
            <person name="Martin F."/>
            <person name="Grigoriev I.V."/>
            <person name="Watkinson S.C."/>
        </authorList>
    </citation>
    <scope>NUCLEOTIDE SEQUENCE</scope>
    <source>
        <strain evidence="3">S7.9</strain>
    </source>
</reference>